<gene>
    <name evidence="2" type="ORF">FPAR1323_LOCUS8544</name>
    <name evidence="3" type="ORF">FPAR1323_LOCUS8548</name>
    <name evidence="4" type="ORF">FPAR1323_LOCUS8550</name>
</gene>
<evidence type="ECO:0000313" key="4">
    <source>
        <dbReference type="EMBL" id="CAD9415313.1"/>
    </source>
</evidence>
<evidence type="ECO:0000313" key="3">
    <source>
        <dbReference type="EMBL" id="CAD9415309.1"/>
    </source>
</evidence>
<name>A0A6T7EGY7_9STRA</name>
<evidence type="ECO:0000256" key="1">
    <source>
        <dbReference type="SAM" id="MobiDB-lite"/>
    </source>
</evidence>
<dbReference type="AlphaFoldDB" id="A0A6T7EGY7"/>
<evidence type="ECO:0000313" key="2">
    <source>
        <dbReference type="EMBL" id="CAD9415292.1"/>
    </source>
</evidence>
<organism evidence="4">
    <name type="scientific">Florenciella parvula</name>
    <dbReference type="NCBI Taxonomy" id="236787"/>
    <lineage>
        <taxon>Eukaryota</taxon>
        <taxon>Sar</taxon>
        <taxon>Stramenopiles</taxon>
        <taxon>Ochrophyta</taxon>
        <taxon>Dictyochophyceae</taxon>
        <taxon>Florenciellales</taxon>
        <taxon>Florenciella</taxon>
    </lineage>
</organism>
<dbReference type="EMBL" id="HBGT01016002">
    <property type="protein sequence ID" value="CAD9415292.1"/>
    <property type="molecule type" value="Transcribed_RNA"/>
</dbReference>
<protein>
    <submittedName>
        <fullName evidence="4">Uncharacterized protein</fullName>
    </submittedName>
</protein>
<proteinExistence type="predicted"/>
<sequence length="116" mass="12585">MNFADHKKRPQQIAKLRDGGVPLIHLGRIGCSVKDLLKAGIEASELKAAGINVRRSILFHRSDSTAEGHESSGHLSGHLINDLENDGVPSDDSYSLPIKQTRKLSQVHAQAWGALT</sequence>
<feature type="region of interest" description="Disordered" evidence="1">
    <location>
        <begin position="64"/>
        <end position="86"/>
    </location>
</feature>
<dbReference type="EMBL" id="HBGT01016012">
    <property type="protein sequence ID" value="CAD9415313.1"/>
    <property type="molecule type" value="Transcribed_RNA"/>
</dbReference>
<reference evidence="4" key="1">
    <citation type="submission" date="2021-01" db="EMBL/GenBank/DDBJ databases">
        <authorList>
            <person name="Corre E."/>
            <person name="Pelletier E."/>
            <person name="Niang G."/>
            <person name="Scheremetjew M."/>
            <person name="Finn R."/>
            <person name="Kale V."/>
            <person name="Holt S."/>
            <person name="Cochrane G."/>
            <person name="Meng A."/>
            <person name="Brown T."/>
            <person name="Cohen L."/>
        </authorList>
    </citation>
    <scope>NUCLEOTIDE SEQUENCE</scope>
    <source>
        <strain evidence="4">RCC1693</strain>
    </source>
</reference>
<dbReference type="EMBL" id="HBGT01016010">
    <property type="protein sequence ID" value="CAD9415309.1"/>
    <property type="molecule type" value="Transcribed_RNA"/>
</dbReference>
<accession>A0A6T7EGY7</accession>